<sequence length="174" mass="20185">MHHVGYIPIRMLENRIFFSLLYESADLVRIVSMGNKIAQVVCFRKIMSKFQRLANARKAVRYAFSAKKKRMLYFGGDCNEYELIDTSLPMDVPKGHFSVYVGSERSRFIVPTSYLNHPLFQSLLEKAKEVYGFHQHMGLTIPCEKEAFEYITSVLEKKDSTVANMLLEEIMELI</sequence>
<dbReference type="InterPro" id="IPR003676">
    <property type="entry name" value="SAUR_fam"/>
</dbReference>
<comment type="similarity">
    <text evidence="1">Belongs to the ARG7 family.</text>
</comment>
<dbReference type="AlphaFoldDB" id="A9NQK8"/>
<dbReference type="PANTHER" id="PTHR31374:SF405">
    <property type="entry name" value="OS06G0137400 PROTEIN"/>
    <property type="match status" value="1"/>
</dbReference>
<dbReference type="GO" id="GO:0009733">
    <property type="term" value="P:response to auxin"/>
    <property type="evidence" value="ECO:0007669"/>
    <property type="project" value="InterPro"/>
</dbReference>
<dbReference type="Pfam" id="PF02519">
    <property type="entry name" value="Auxin_inducible"/>
    <property type="match status" value="1"/>
</dbReference>
<dbReference type="PANTHER" id="PTHR31374">
    <property type="entry name" value="AUXIN-INDUCED PROTEIN-LIKE-RELATED"/>
    <property type="match status" value="1"/>
</dbReference>
<name>A9NQK8_PICSI</name>
<protein>
    <submittedName>
        <fullName evidence="2">Uncharacterized protein</fullName>
    </submittedName>
</protein>
<organism evidence="2">
    <name type="scientific">Picea sitchensis</name>
    <name type="common">Sitka spruce</name>
    <name type="synonym">Pinus sitchensis</name>
    <dbReference type="NCBI Taxonomy" id="3332"/>
    <lineage>
        <taxon>Eukaryota</taxon>
        <taxon>Viridiplantae</taxon>
        <taxon>Streptophyta</taxon>
        <taxon>Embryophyta</taxon>
        <taxon>Tracheophyta</taxon>
        <taxon>Spermatophyta</taxon>
        <taxon>Pinopsida</taxon>
        <taxon>Pinidae</taxon>
        <taxon>Conifers I</taxon>
        <taxon>Pinales</taxon>
        <taxon>Pinaceae</taxon>
        <taxon>Picea</taxon>
    </lineage>
</organism>
<accession>A9NQK8</accession>
<evidence type="ECO:0000256" key="1">
    <source>
        <dbReference type="ARBA" id="ARBA00006974"/>
    </source>
</evidence>
<proteinExistence type="evidence at transcript level"/>
<reference evidence="2" key="1">
    <citation type="journal article" date="2008" name="BMC Genomics">
        <title>A conifer genomics resource of 200,000 spruce (Picea spp.) ESTs and 6,464 high-quality, sequence-finished full-length cDNAs for Sitka spruce (Picea sitchensis).</title>
        <authorList>
            <person name="Ralph S.G."/>
            <person name="Chun H.J."/>
            <person name="Kolosova N."/>
            <person name="Cooper D."/>
            <person name="Oddy C."/>
            <person name="Ritland C.E."/>
            <person name="Kirkpatrick R."/>
            <person name="Moore R."/>
            <person name="Barber S."/>
            <person name="Holt R.A."/>
            <person name="Jones S.J."/>
            <person name="Marra M.A."/>
            <person name="Douglas C.J."/>
            <person name="Ritland K."/>
            <person name="Bohlmann J."/>
        </authorList>
    </citation>
    <scope>NUCLEOTIDE SEQUENCE</scope>
    <source>
        <tissue evidence="2">Green portion of the leader tissue</tissue>
    </source>
</reference>
<dbReference type="EMBL" id="EF083577">
    <property type="protein sequence ID" value="ABK22919.1"/>
    <property type="molecule type" value="mRNA"/>
</dbReference>
<evidence type="ECO:0000313" key="2">
    <source>
        <dbReference type="EMBL" id="ABK22919.1"/>
    </source>
</evidence>